<dbReference type="GO" id="GO:0016787">
    <property type="term" value="F:hydrolase activity"/>
    <property type="evidence" value="ECO:0007669"/>
    <property type="project" value="UniProtKB-KW"/>
</dbReference>
<organism evidence="2 3">
    <name type="scientific">Flavobacterium hungaricum</name>
    <dbReference type="NCBI Taxonomy" id="2082725"/>
    <lineage>
        <taxon>Bacteria</taxon>
        <taxon>Pseudomonadati</taxon>
        <taxon>Bacteroidota</taxon>
        <taxon>Flavobacteriia</taxon>
        <taxon>Flavobacteriales</taxon>
        <taxon>Flavobacteriaceae</taxon>
        <taxon>Flavobacterium</taxon>
    </lineage>
</organism>
<name>A0ABR9TM46_9FLAO</name>
<dbReference type="EMBL" id="PRDM01000002">
    <property type="protein sequence ID" value="MBE8725707.1"/>
    <property type="molecule type" value="Genomic_DNA"/>
</dbReference>
<dbReference type="InterPro" id="IPR036866">
    <property type="entry name" value="RibonucZ/Hydroxyglut_hydro"/>
</dbReference>
<proteinExistence type="predicted"/>
<comment type="caution">
    <text evidence="2">The sequence shown here is derived from an EMBL/GenBank/DDBJ whole genome shotgun (WGS) entry which is preliminary data.</text>
</comment>
<dbReference type="SMART" id="SM00849">
    <property type="entry name" value="Lactamase_B"/>
    <property type="match status" value="1"/>
</dbReference>
<accession>A0ABR9TM46</accession>
<dbReference type="InterPro" id="IPR001279">
    <property type="entry name" value="Metallo-B-lactamas"/>
</dbReference>
<reference evidence="2 3" key="1">
    <citation type="submission" date="2018-07" db="EMBL/GenBank/DDBJ databases">
        <title>Genome assembly of strain KB82.</title>
        <authorList>
            <person name="Kukolya J."/>
            <person name="Horvath B."/>
            <person name="Nagy I."/>
            <person name="Toth A."/>
        </authorList>
    </citation>
    <scope>NUCLEOTIDE SEQUENCE [LARGE SCALE GENOMIC DNA]</scope>
    <source>
        <strain evidence="2 3">Kb82</strain>
    </source>
</reference>
<keyword evidence="2" id="KW-0378">Hydrolase</keyword>
<dbReference type="PANTHER" id="PTHR43546">
    <property type="entry name" value="UPF0173 METAL-DEPENDENT HYDROLASE MJ1163-RELATED"/>
    <property type="match status" value="1"/>
</dbReference>
<protein>
    <submittedName>
        <fullName evidence="2">Metal-dependent hydrolase</fullName>
    </submittedName>
</protein>
<sequence>MKVTYYGHSCFSVYANGKNLLFDPFITPNELAKHIDVDAVKADYIFISHAHYDHILDVERIAKNTGAKVLGNFEIYNWLLKNGIENAHPINPGGKLDFDFGTVKCVTAQHSSSFMDGSYGGIASGFVLTTTDGNFYYSGDTALTLDMQLITKFTKLDFAVFPIGDGLTMGIEEAVEASKLVNVKKIMGVHYDTFGFIKMDHQKALNYFKAADLQLFLPEIGAVIEI</sequence>
<gene>
    <name evidence="2" type="ORF">C4F50_12195</name>
</gene>
<dbReference type="Pfam" id="PF12706">
    <property type="entry name" value="Lactamase_B_2"/>
    <property type="match status" value="1"/>
</dbReference>
<dbReference type="PANTHER" id="PTHR43546:SF3">
    <property type="entry name" value="UPF0173 METAL-DEPENDENT HYDROLASE MJ1163"/>
    <property type="match status" value="1"/>
</dbReference>
<dbReference type="InterPro" id="IPR050114">
    <property type="entry name" value="UPF0173_UPF0282_UlaG_hydrolase"/>
</dbReference>
<feature type="domain" description="Metallo-beta-lactamase" evidence="1">
    <location>
        <begin position="7"/>
        <end position="190"/>
    </location>
</feature>
<evidence type="ECO:0000313" key="2">
    <source>
        <dbReference type="EMBL" id="MBE8725707.1"/>
    </source>
</evidence>
<dbReference type="SUPFAM" id="SSF56281">
    <property type="entry name" value="Metallo-hydrolase/oxidoreductase"/>
    <property type="match status" value="1"/>
</dbReference>
<dbReference type="Proteomes" id="UP000640614">
    <property type="component" value="Unassembled WGS sequence"/>
</dbReference>
<dbReference type="RefSeq" id="WP_194138907.1">
    <property type="nucleotide sequence ID" value="NZ_PRDM01000002.1"/>
</dbReference>
<keyword evidence="3" id="KW-1185">Reference proteome</keyword>
<evidence type="ECO:0000259" key="1">
    <source>
        <dbReference type="SMART" id="SM00849"/>
    </source>
</evidence>
<evidence type="ECO:0000313" key="3">
    <source>
        <dbReference type="Proteomes" id="UP000640614"/>
    </source>
</evidence>
<dbReference type="Gene3D" id="3.60.15.10">
    <property type="entry name" value="Ribonuclease Z/Hydroxyacylglutathione hydrolase-like"/>
    <property type="match status" value="1"/>
</dbReference>
<dbReference type="NCBIfam" id="NF001911">
    <property type="entry name" value="PRK00685.1"/>
    <property type="match status" value="1"/>
</dbReference>